<evidence type="ECO:0000313" key="3">
    <source>
        <dbReference type="Proteomes" id="UP000488299"/>
    </source>
</evidence>
<evidence type="ECO:0000313" key="2">
    <source>
        <dbReference type="EMBL" id="KAB7727276.1"/>
    </source>
</evidence>
<gene>
    <name evidence="2" type="ORF">F5984_21855</name>
</gene>
<reference evidence="2 3" key="1">
    <citation type="submission" date="2019-10" db="EMBL/GenBank/DDBJ databases">
        <title>Rudanella paleaurantiibacter sp. nov., isolated from sludge.</title>
        <authorList>
            <person name="Xu S.Q."/>
        </authorList>
    </citation>
    <scope>NUCLEOTIDE SEQUENCE [LARGE SCALE GENOMIC DNA]</scope>
    <source>
        <strain evidence="2 3">HX-22-17</strain>
    </source>
</reference>
<dbReference type="EMBL" id="WELI01000011">
    <property type="protein sequence ID" value="KAB7727276.1"/>
    <property type="molecule type" value="Genomic_DNA"/>
</dbReference>
<evidence type="ECO:0000259" key="1">
    <source>
        <dbReference type="Pfam" id="PF02589"/>
    </source>
</evidence>
<sequence length="196" mass="21103">MNSRERILSTVRQNQPISVALPLVTPPDPVAPLSDTFCKGVERIGGQVIRVQDPGRITAYVREAFGPEMDWVSAVDGLAGTRQLDQNLHRGHTLATVELAICAGHFGVAENGAIWVTDDSLPHRALPFLCQHLGLVVAESALVATMHDAYRLLDGRTFDYGVFIAGPSKTADIEQSLVIGAHGPRSLTVFLLADSL</sequence>
<dbReference type="AlphaFoldDB" id="A0A7J5TTS4"/>
<organism evidence="2 3">
    <name type="scientific">Rudanella paleaurantiibacter</name>
    <dbReference type="NCBI Taxonomy" id="2614655"/>
    <lineage>
        <taxon>Bacteria</taxon>
        <taxon>Pseudomonadati</taxon>
        <taxon>Bacteroidota</taxon>
        <taxon>Cytophagia</taxon>
        <taxon>Cytophagales</taxon>
        <taxon>Cytophagaceae</taxon>
        <taxon>Rudanella</taxon>
    </lineage>
</organism>
<proteinExistence type="predicted"/>
<dbReference type="PANTHER" id="PTHR43682:SF1">
    <property type="entry name" value="LACTATE UTILIZATION PROTEIN C"/>
    <property type="match status" value="1"/>
</dbReference>
<dbReference type="InterPro" id="IPR024185">
    <property type="entry name" value="FTHF_cligase-like_sf"/>
</dbReference>
<dbReference type="PANTHER" id="PTHR43682">
    <property type="entry name" value="LACTATE UTILIZATION PROTEIN C"/>
    <property type="match status" value="1"/>
</dbReference>
<feature type="domain" description="LUD" evidence="1">
    <location>
        <begin position="91"/>
        <end position="192"/>
    </location>
</feature>
<keyword evidence="3" id="KW-1185">Reference proteome</keyword>
<dbReference type="Proteomes" id="UP000488299">
    <property type="component" value="Unassembled WGS sequence"/>
</dbReference>
<dbReference type="InterPro" id="IPR037171">
    <property type="entry name" value="NagB/RpiA_transferase-like"/>
</dbReference>
<accession>A0A7J5TTS4</accession>
<dbReference type="SUPFAM" id="SSF100950">
    <property type="entry name" value="NagB/RpiA/CoA transferase-like"/>
    <property type="match status" value="1"/>
</dbReference>
<dbReference type="InterPro" id="IPR003741">
    <property type="entry name" value="LUD_dom"/>
</dbReference>
<name>A0A7J5TTS4_9BACT</name>
<protein>
    <submittedName>
        <fullName evidence="2">Lactate utilization protein B/C</fullName>
    </submittedName>
</protein>
<dbReference type="RefSeq" id="WP_152126354.1">
    <property type="nucleotide sequence ID" value="NZ_WELI01000011.1"/>
</dbReference>
<dbReference type="Pfam" id="PF02589">
    <property type="entry name" value="LUD_dom"/>
    <property type="match status" value="1"/>
</dbReference>
<comment type="caution">
    <text evidence="2">The sequence shown here is derived from an EMBL/GenBank/DDBJ whole genome shotgun (WGS) entry which is preliminary data.</text>
</comment>
<dbReference type="Gene3D" id="3.40.50.10420">
    <property type="entry name" value="NagB/RpiA/CoA transferase-like"/>
    <property type="match status" value="1"/>
</dbReference>